<keyword evidence="1" id="KW-0732">Signal</keyword>
<evidence type="ECO:0000313" key="3">
    <source>
        <dbReference type="Proteomes" id="UP000028864"/>
    </source>
</evidence>
<evidence type="ECO:0008006" key="4">
    <source>
        <dbReference type="Google" id="ProtNLM"/>
    </source>
</evidence>
<dbReference type="Proteomes" id="UP000028864">
    <property type="component" value="Unassembled WGS sequence"/>
</dbReference>
<feature type="chain" id="PRO_5043674210" description="Lumazine-binding domain protein" evidence="1">
    <location>
        <begin position="21"/>
        <end position="129"/>
    </location>
</feature>
<dbReference type="RefSeq" id="WP_030136944.1">
    <property type="nucleotide sequence ID" value="NZ_LK021337.1"/>
</dbReference>
<dbReference type="InterPro" id="IPR032710">
    <property type="entry name" value="NTF2-like_dom_sf"/>
</dbReference>
<organism evidence="2 3">
    <name type="scientific">Mycolicibacterium neoaurum</name>
    <name type="common">Mycobacterium neoaurum</name>
    <dbReference type="NCBI Taxonomy" id="1795"/>
    <lineage>
        <taxon>Bacteria</taxon>
        <taxon>Bacillati</taxon>
        <taxon>Actinomycetota</taxon>
        <taxon>Actinomycetes</taxon>
        <taxon>Mycobacteriales</taxon>
        <taxon>Mycobacteriaceae</taxon>
        <taxon>Mycolicibacterium</taxon>
    </lineage>
</organism>
<reference evidence="2" key="1">
    <citation type="submission" date="2014-05" db="EMBL/GenBank/DDBJ databases">
        <authorList>
            <person name="Urmite Genomes"/>
        </authorList>
    </citation>
    <scope>NUCLEOTIDE SEQUENCE</scope>
    <source>
        <strain evidence="2">DSM 44074</strain>
    </source>
</reference>
<sequence>MTRLALLICVALSLAGCTRATTGTAAAPTDVRPWSAEAQIAELVQEFESAWNTSDFDGLRQLMCTELLAQDVFSDAELQDARADGTLDLTILELEIDGSSARSVIENHGVDADEIVFVREGGQWKWCEY</sequence>
<proteinExistence type="predicted"/>
<gene>
    <name evidence="2" type="ORF">BN1047_01216</name>
</gene>
<dbReference type="EMBL" id="LK021337">
    <property type="protein sequence ID" value="CDQ43351.1"/>
    <property type="molecule type" value="Genomic_DNA"/>
</dbReference>
<reference evidence="2" key="2">
    <citation type="submission" date="2015-09" db="EMBL/GenBank/DDBJ databases">
        <title>Draft genome sequence of Mycobacterium neoaurum DSM 44074.</title>
        <authorList>
            <person name="Croce O."/>
            <person name="Robert C."/>
            <person name="Raoult D."/>
            <person name="Drancourt M."/>
        </authorList>
    </citation>
    <scope>NUCLEOTIDE SEQUENCE</scope>
    <source>
        <strain evidence="2">DSM 44074</strain>
    </source>
</reference>
<feature type="signal peptide" evidence="1">
    <location>
        <begin position="1"/>
        <end position="20"/>
    </location>
</feature>
<dbReference type="PROSITE" id="PS51257">
    <property type="entry name" value="PROKAR_LIPOPROTEIN"/>
    <property type="match status" value="1"/>
</dbReference>
<evidence type="ECO:0000256" key="1">
    <source>
        <dbReference type="SAM" id="SignalP"/>
    </source>
</evidence>
<evidence type="ECO:0000313" key="2">
    <source>
        <dbReference type="EMBL" id="CDQ43351.1"/>
    </source>
</evidence>
<accession>A0AAV2WHB2</accession>
<dbReference type="SUPFAM" id="SSF54427">
    <property type="entry name" value="NTF2-like"/>
    <property type="match status" value="1"/>
</dbReference>
<dbReference type="AlphaFoldDB" id="A0AAV2WHB2"/>
<protein>
    <recommendedName>
        <fullName evidence="4">Lumazine-binding domain protein</fullName>
    </recommendedName>
</protein>
<name>A0AAV2WHB2_MYCNE</name>